<evidence type="ECO:0000313" key="2">
    <source>
        <dbReference type="Proteomes" id="UP000655759"/>
    </source>
</evidence>
<proteinExistence type="predicted"/>
<dbReference type="AlphaFoldDB" id="A0A812EYW6"/>
<evidence type="ECO:0000313" key="1">
    <source>
        <dbReference type="EMBL" id="CAE6494384.1"/>
    </source>
</evidence>
<dbReference type="InterPro" id="IPR035093">
    <property type="entry name" value="RelE/ParE_toxin_dom_sf"/>
</dbReference>
<dbReference type="EMBL" id="CAJNAQ010000005">
    <property type="protein sequence ID" value="CAE6494384.1"/>
    <property type="molecule type" value="Genomic_DNA"/>
</dbReference>
<name>A0A812EYW6_9ARCH</name>
<sequence length="95" mass="11327">MWQIDTDTFYIDKKLKKFRSDKAIIDGFKRTVNDLATSNDPRKIGELKHGQYRYCYAIHITKSHSLIYRVFMAEKVIQLIDLDDHKNLYGRDDRS</sequence>
<protein>
    <submittedName>
        <fullName evidence="1">Putative Addiction module toxin RelE</fullName>
    </submittedName>
</protein>
<dbReference type="Proteomes" id="UP000655759">
    <property type="component" value="Unassembled WGS sequence"/>
</dbReference>
<reference evidence="1" key="1">
    <citation type="submission" date="2021-02" db="EMBL/GenBank/DDBJ databases">
        <authorList>
            <person name="Han P."/>
        </authorList>
    </citation>
    <scope>NUCLEOTIDE SEQUENCE</scope>
    <source>
        <strain evidence="1">Candidatus Nitrosotenuis uzonensis 5A</strain>
    </source>
</reference>
<comment type="caution">
    <text evidence="1">The sequence shown here is derived from an EMBL/GenBank/DDBJ whole genome shotgun (WGS) entry which is preliminary data.</text>
</comment>
<dbReference type="SUPFAM" id="SSF143011">
    <property type="entry name" value="RelE-like"/>
    <property type="match status" value="1"/>
</dbReference>
<accession>A0A812EYW6</accession>
<gene>
    <name evidence="1" type="ORF">NUZ5A_50277</name>
</gene>
<dbReference type="Gene3D" id="3.30.2310.20">
    <property type="entry name" value="RelE-like"/>
    <property type="match status" value="1"/>
</dbReference>
<organism evidence="1 2">
    <name type="scientific">Candidatus Nitrosotenuis uzonensis</name>
    <dbReference type="NCBI Taxonomy" id="1407055"/>
    <lineage>
        <taxon>Archaea</taxon>
        <taxon>Nitrososphaerota</taxon>
        <taxon>Candidatus Nitrosotenuis</taxon>
    </lineage>
</organism>